<keyword evidence="2" id="KW-0805">Transcription regulation</keyword>
<dbReference type="GO" id="GO:0001228">
    <property type="term" value="F:DNA-binding transcription activator activity, RNA polymerase II-specific"/>
    <property type="evidence" value="ECO:0007669"/>
    <property type="project" value="TreeGrafter"/>
</dbReference>
<evidence type="ECO:0000256" key="3">
    <source>
        <dbReference type="ARBA" id="ARBA00023125"/>
    </source>
</evidence>
<dbReference type="SUPFAM" id="SSF47113">
    <property type="entry name" value="Histone-fold"/>
    <property type="match status" value="1"/>
</dbReference>
<feature type="compositionally biased region" description="Low complexity" evidence="7">
    <location>
        <begin position="42"/>
        <end position="52"/>
    </location>
</feature>
<keyword evidence="10" id="KW-1185">Reference proteome</keyword>
<evidence type="ECO:0000256" key="1">
    <source>
        <dbReference type="ARBA" id="ARBA00004123"/>
    </source>
</evidence>
<dbReference type="Pfam" id="PF00808">
    <property type="entry name" value="CBFD_NFYB_HMF"/>
    <property type="match status" value="1"/>
</dbReference>
<dbReference type="InterPro" id="IPR050568">
    <property type="entry name" value="Transcr_DNA_Rep_Reg"/>
</dbReference>
<keyword evidence="4" id="KW-0804">Transcription</keyword>
<dbReference type="PANTHER" id="PTHR10252">
    <property type="entry name" value="HISTONE-LIKE TRANSCRIPTION FACTOR CCAAT-RELATED"/>
    <property type="match status" value="1"/>
</dbReference>
<keyword evidence="3" id="KW-0238">DNA-binding</keyword>
<dbReference type="InterPro" id="IPR009072">
    <property type="entry name" value="Histone-fold"/>
</dbReference>
<organism evidence="9 10">
    <name type="scientific">Hanseniaspora valbyensis NRRL Y-1626</name>
    <dbReference type="NCBI Taxonomy" id="766949"/>
    <lineage>
        <taxon>Eukaryota</taxon>
        <taxon>Fungi</taxon>
        <taxon>Dikarya</taxon>
        <taxon>Ascomycota</taxon>
        <taxon>Saccharomycotina</taxon>
        <taxon>Saccharomycetes</taxon>
        <taxon>Saccharomycodales</taxon>
        <taxon>Saccharomycodaceae</taxon>
        <taxon>Hanseniaspora</taxon>
    </lineage>
</organism>
<name>A0A1B7T9C4_9ASCO</name>
<feature type="compositionally biased region" description="Low complexity" evidence="7">
    <location>
        <begin position="150"/>
        <end position="162"/>
    </location>
</feature>
<dbReference type="EMBL" id="LXPE01000141">
    <property type="protein sequence ID" value="OBA25331.1"/>
    <property type="molecule type" value="Genomic_DNA"/>
</dbReference>
<feature type="compositionally biased region" description="Polar residues" evidence="7">
    <location>
        <begin position="191"/>
        <end position="208"/>
    </location>
</feature>
<feature type="region of interest" description="Disordered" evidence="7">
    <location>
        <begin position="144"/>
        <end position="208"/>
    </location>
</feature>
<keyword evidence="5" id="KW-0539">Nucleus</keyword>
<comment type="similarity">
    <text evidence="6">Belongs to the NFYC/HAP5 subunit family.</text>
</comment>
<dbReference type="InterPro" id="IPR003958">
    <property type="entry name" value="CBFA_NFYB_domain"/>
</dbReference>
<dbReference type="PANTHER" id="PTHR10252:SF8">
    <property type="entry name" value="NUCLEAR TRANSCRIPTION FACTOR Y SUBUNIT GAMMA"/>
    <property type="match status" value="1"/>
</dbReference>
<comment type="subcellular location">
    <subcellularLocation>
        <location evidence="1">Nucleus</location>
    </subcellularLocation>
</comment>
<dbReference type="GO" id="GO:0016602">
    <property type="term" value="C:CCAAT-binding factor complex"/>
    <property type="evidence" value="ECO:0007669"/>
    <property type="project" value="TreeGrafter"/>
</dbReference>
<dbReference type="Proteomes" id="UP000092321">
    <property type="component" value="Unassembled WGS sequence"/>
</dbReference>
<dbReference type="CDD" id="cd22908">
    <property type="entry name" value="HFD_NFYC-like"/>
    <property type="match status" value="1"/>
</dbReference>
<evidence type="ECO:0000256" key="4">
    <source>
        <dbReference type="ARBA" id="ARBA00023163"/>
    </source>
</evidence>
<reference evidence="10" key="1">
    <citation type="journal article" date="2016" name="Proc. Natl. Acad. Sci. U.S.A.">
        <title>Comparative genomics of biotechnologically important yeasts.</title>
        <authorList>
            <person name="Riley R."/>
            <person name="Haridas S."/>
            <person name="Wolfe K.H."/>
            <person name="Lopes M.R."/>
            <person name="Hittinger C.T."/>
            <person name="Goeker M."/>
            <person name="Salamov A.A."/>
            <person name="Wisecaver J.H."/>
            <person name="Long T.M."/>
            <person name="Calvey C.H."/>
            <person name="Aerts A.L."/>
            <person name="Barry K.W."/>
            <person name="Choi C."/>
            <person name="Clum A."/>
            <person name="Coughlan A.Y."/>
            <person name="Deshpande S."/>
            <person name="Douglass A.P."/>
            <person name="Hanson S.J."/>
            <person name="Klenk H.-P."/>
            <person name="LaButti K.M."/>
            <person name="Lapidus A."/>
            <person name="Lindquist E.A."/>
            <person name="Lipzen A.M."/>
            <person name="Meier-Kolthoff J.P."/>
            <person name="Ohm R.A."/>
            <person name="Otillar R.P."/>
            <person name="Pangilinan J.L."/>
            <person name="Peng Y."/>
            <person name="Rokas A."/>
            <person name="Rosa C.A."/>
            <person name="Scheuner C."/>
            <person name="Sibirny A.A."/>
            <person name="Slot J.C."/>
            <person name="Stielow J.B."/>
            <person name="Sun H."/>
            <person name="Kurtzman C.P."/>
            <person name="Blackwell M."/>
            <person name="Grigoriev I.V."/>
            <person name="Jeffries T.W."/>
        </authorList>
    </citation>
    <scope>NUCLEOTIDE SEQUENCE [LARGE SCALE GENOMIC DNA]</scope>
    <source>
        <strain evidence="10">NRRL Y-1626</strain>
    </source>
</reference>
<dbReference type="GO" id="GO:0000978">
    <property type="term" value="F:RNA polymerase II cis-regulatory region sequence-specific DNA binding"/>
    <property type="evidence" value="ECO:0007669"/>
    <property type="project" value="TreeGrafter"/>
</dbReference>
<evidence type="ECO:0000256" key="7">
    <source>
        <dbReference type="SAM" id="MobiDB-lite"/>
    </source>
</evidence>
<evidence type="ECO:0000313" key="9">
    <source>
        <dbReference type="EMBL" id="OBA25331.1"/>
    </source>
</evidence>
<evidence type="ECO:0000256" key="2">
    <source>
        <dbReference type="ARBA" id="ARBA00023015"/>
    </source>
</evidence>
<evidence type="ECO:0000259" key="8">
    <source>
        <dbReference type="Pfam" id="PF00808"/>
    </source>
</evidence>
<dbReference type="AlphaFoldDB" id="A0A1B7T9C4"/>
<protein>
    <submittedName>
        <fullName evidence="9">Histone-fold-containing protein</fullName>
    </submittedName>
</protein>
<dbReference type="GO" id="GO:0046982">
    <property type="term" value="F:protein heterodimerization activity"/>
    <property type="evidence" value="ECO:0007669"/>
    <property type="project" value="InterPro"/>
</dbReference>
<gene>
    <name evidence="9" type="ORF">HANVADRAFT_53981</name>
</gene>
<accession>A0A1B7T9C4</accession>
<proteinExistence type="inferred from homology"/>
<evidence type="ECO:0000256" key="6">
    <source>
        <dbReference type="ARBA" id="ARBA00038129"/>
    </source>
</evidence>
<evidence type="ECO:0000313" key="10">
    <source>
        <dbReference type="Proteomes" id="UP000092321"/>
    </source>
</evidence>
<dbReference type="Gene3D" id="1.10.20.10">
    <property type="entry name" value="Histone, subunit A"/>
    <property type="match status" value="1"/>
</dbReference>
<evidence type="ECO:0000256" key="5">
    <source>
        <dbReference type="ARBA" id="ARBA00023242"/>
    </source>
</evidence>
<sequence>MSSEQEIINAIEQQVTESGEYKNNSKSIDQEQTLEKEEDMQVEQQEQPQSEEQLLQQEQLKEIIVEGEEDAFKNVQKGLDGKYKQLLIDFWQNLIDDIQSLNDNILILQNEQFLTKFNNMTSNEDDEDEEEEVDEMVVEIYEEPSGNDNQTSTTIQPVTTTTEETKTQQIEEDENKNNKQATTEENKENGKTNANYTKNIPNNGTEINSNEETYNENIKPQNNTAKASFNYQLHQQLSNILLKEEAAMKQLTSIIYSNKEEEECDSYKQNKLPLARIKKLMKFDNELKMISSETPILFSKVCEVFIQELTLRAWSIVDSDKRRTVQKQDILNALTKSDMYDFLVDITSR</sequence>
<feature type="domain" description="Transcription factor CBF/NF-Y/archaeal histone" evidence="8">
    <location>
        <begin position="271"/>
        <end position="334"/>
    </location>
</feature>
<dbReference type="OrthoDB" id="1272441at2759"/>
<dbReference type="FunFam" id="1.10.20.10:FF:000062">
    <property type="entry name" value="Nuclear transcription factor Y subunit C"/>
    <property type="match status" value="1"/>
</dbReference>
<comment type="caution">
    <text evidence="9">The sequence shown here is derived from an EMBL/GenBank/DDBJ whole genome shotgun (WGS) entry which is preliminary data.</text>
</comment>
<feature type="compositionally biased region" description="Polar residues" evidence="7">
    <location>
        <begin position="13"/>
        <end position="31"/>
    </location>
</feature>
<feature type="region of interest" description="Disordered" evidence="7">
    <location>
        <begin position="13"/>
        <end position="52"/>
    </location>
</feature>